<keyword evidence="5" id="KW-0378">Hydrolase</keyword>
<dbReference type="Proteomes" id="UP000789508">
    <property type="component" value="Unassembled WGS sequence"/>
</dbReference>
<keyword evidence="7" id="KW-0325">Glycoprotein</keyword>
<dbReference type="AlphaFoldDB" id="A0A9N8VIX2"/>
<evidence type="ECO:0000313" key="10">
    <source>
        <dbReference type="Proteomes" id="UP000789508"/>
    </source>
</evidence>
<evidence type="ECO:0000256" key="6">
    <source>
        <dbReference type="ARBA" id="ARBA00023157"/>
    </source>
</evidence>
<dbReference type="OrthoDB" id="10263094at2759"/>
<dbReference type="PRINTS" id="PR00414">
    <property type="entry name" value="PPTHIESTRASE"/>
</dbReference>
<dbReference type="InterPro" id="IPR002472">
    <property type="entry name" value="Palm_thioest"/>
</dbReference>
<keyword evidence="6" id="KW-1015">Disulfide bond</keyword>
<evidence type="ECO:0000256" key="5">
    <source>
        <dbReference type="ARBA" id="ARBA00022801"/>
    </source>
</evidence>
<reference evidence="9" key="1">
    <citation type="submission" date="2021-06" db="EMBL/GenBank/DDBJ databases">
        <authorList>
            <person name="Kallberg Y."/>
            <person name="Tangrot J."/>
            <person name="Rosling A."/>
        </authorList>
    </citation>
    <scope>NUCLEOTIDE SEQUENCE</scope>
    <source>
        <strain evidence="9">FL130A</strain>
    </source>
</reference>
<comment type="similarity">
    <text evidence="1">Belongs to the palmitoyl-protein thioesterase family.</text>
</comment>
<keyword evidence="4" id="KW-0732">Signal</keyword>
<evidence type="ECO:0000256" key="4">
    <source>
        <dbReference type="ARBA" id="ARBA00022729"/>
    </source>
</evidence>
<evidence type="ECO:0000256" key="1">
    <source>
        <dbReference type="ARBA" id="ARBA00010758"/>
    </source>
</evidence>
<dbReference type="Pfam" id="PF02089">
    <property type="entry name" value="Palm_thioest"/>
    <property type="match status" value="1"/>
</dbReference>
<evidence type="ECO:0000256" key="3">
    <source>
        <dbReference type="ARBA" id="ARBA00014212"/>
    </source>
</evidence>
<protein>
    <recommendedName>
        <fullName evidence="3">Palmitoyl-protein thioesterase 1</fullName>
        <ecNumber evidence="2">3.1.2.22</ecNumber>
    </recommendedName>
    <alternativeName>
        <fullName evidence="8">Palmitoyl-protein hydrolase 1</fullName>
    </alternativeName>
</protein>
<evidence type="ECO:0000256" key="7">
    <source>
        <dbReference type="ARBA" id="ARBA00023180"/>
    </source>
</evidence>
<gene>
    <name evidence="9" type="ORF">ALEPTO_LOCUS948</name>
</gene>
<proteinExistence type="inferred from homology"/>
<dbReference type="FunFam" id="3.40.50.1820:FF:000107">
    <property type="entry name" value="Palmitoyl-protein thioesterase 1"/>
    <property type="match status" value="1"/>
</dbReference>
<dbReference type="PANTHER" id="PTHR11247">
    <property type="entry name" value="PALMITOYL-PROTEIN THIOESTERASE/DOLICHYLDIPHOSPHATASE 1"/>
    <property type="match status" value="1"/>
</dbReference>
<comment type="caution">
    <text evidence="9">The sequence shown here is derived from an EMBL/GenBank/DDBJ whole genome shotgun (WGS) entry which is preliminary data.</text>
</comment>
<evidence type="ECO:0000256" key="8">
    <source>
        <dbReference type="ARBA" id="ARBA00031934"/>
    </source>
</evidence>
<evidence type="ECO:0000256" key="2">
    <source>
        <dbReference type="ARBA" id="ARBA00012423"/>
    </source>
</evidence>
<dbReference type="InterPro" id="IPR029058">
    <property type="entry name" value="AB_hydrolase_fold"/>
</dbReference>
<name>A0A9N8VIX2_9GLOM</name>
<sequence>MTLYQEIKQIMLILLATAKISYRPIVLWHGMGDSCCNPESMGKIIELLEQTLPGVYVYSIMVGEDENEDKKSGFFGNVNNQVAEVCEVLKADKQLKYGFNAIGFSQGGLFLRAYVQRCNDPPVHNLITFGSPHQGVSDIPGCEINDGLCQLMRNIARRGAYSGYVRTRVVSAQYYKDPTRLDLYKQQNIFLPDINNELEVKNATYKENLASLNTLVLIRFTEDVTLKPRDSAWFSFYDEDGELQDLYNTPLYIEDWIGLRQLDEEERLEFKEAEGAHMKFDLDFFVEEVIEPYLQDPWIPPKSAKMRLIKQGSKKEKFLRNFRTRLNILFKSFLELIAG</sequence>
<dbReference type="Gene3D" id="3.40.50.1820">
    <property type="entry name" value="alpha/beta hydrolase"/>
    <property type="match status" value="1"/>
</dbReference>
<evidence type="ECO:0000313" key="9">
    <source>
        <dbReference type="EMBL" id="CAG8450014.1"/>
    </source>
</evidence>
<dbReference type="EMBL" id="CAJVPS010000087">
    <property type="protein sequence ID" value="CAG8450014.1"/>
    <property type="molecule type" value="Genomic_DNA"/>
</dbReference>
<organism evidence="9 10">
    <name type="scientific">Ambispora leptoticha</name>
    <dbReference type="NCBI Taxonomy" id="144679"/>
    <lineage>
        <taxon>Eukaryota</taxon>
        <taxon>Fungi</taxon>
        <taxon>Fungi incertae sedis</taxon>
        <taxon>Mucoromycota</taxon>
        <taxon>Glomeromycotina</taxon>
        <taxon>Glomeromycetes</taxon>
        <taxon>Archaeosporales</taxon>
        <taxon>Ambisporaceae</taxon>
        <taxon>Ambispora</taxon>
    </lineage>
</organism>
<accession>A0A9N8VIX2</accession>
<dbReference type="PANTHER" id="PTHR11247:SF8">
    <property type="entry name" value="PALMITOYL-PROTEIN THIOESTERASE 1"/>
    <property type="match status" value="1"/>
</dbReference>
<keyword evidence="10" id="KW-1185">Reference proteome</keyword>
<dbReference type="GO" id="GO:0008474">
    <property type="term" value="F:palmitoyl-(protein) hydrolase activity"/>
    <property type="evidence" value="ECO:0007669"/>
    <property type="project" value="UniProtKB-EC"/>
</dbReference>
<dbReference type="EC" id="3.1.2.22" evidence="2"/>
<dbReference type="SUPFAM" id="SSF53474">
    <property type="entry name" value="alpha/beta-Hydrolases"/>
    <property type="match status" value="1"/>
</dbReference>